<evidence type="ECO:0000313" key="4">
    <source>
        <dbReference type="EMBL" id="KHJ99374.1"/>
    </source>
</evidence>
<comment type="similarity">
    <text evidence="1">Belongs to the peptidase C1 family.</text>
</comment>
<keyword evidence="2" id="KW-1015">Disulfide bond</keyword>
<dbReference type="Pfam" id="PF00112">
    <property type="entry name" value="Peptidase_C1"/>
    <property type="match status" value="1"/>
</dbReference>
<name>A0A0B1TQ23_OESDE</name>
<dbReference type="OrthoDB" id="65740at2759"/>
<dbReference type="EMBL" id="KN549223">
    <property type="protein sequence ID" value="KHJ99374.1"/>
    <property type="molecule type" value="Genomic_DNA"/>
</dbReference>
<feature type="non-terminal residue" evidence="4">
    <location>
        <position position="1"/>
    </location>
</feature>
<accession>A0A0B1TQ23</accession>
<sequence>HTAGKQEGGHAVKIIGWGKENGVPYWLIANSWNTDWGEKGLFRMLRGSNECNIEQSVVAGLMDILNGTNLQLRNKKRLMENFNNDSSL</sequence>
<protein>
    <recommendedName>
        <fullName evidence="3">Peptidase C1A papain C-terminal domain-containing protein</fullName>
    </recommendedName>
</protein>
<keyword evidence="5" id="KW-1185">Reference proteome</keyword>
<reference evidence="4 5" key="1">
    <citation type="submission" date="2014-03" db="EMBL/GenBank/DDBJ databases">
        <title>Draft genome of the hookworm Oesophagostomum dentatum.</title>
        <authorList>
            <person name="Mitreva M."/>
        </authorList>
    </citation>
    <scope>NUCLEOTIDE SEQUENCE [LARGE SCALE GENOMIC DNA]</scope>
    <source>
        <strain evidence="4 5">OD-Hann</strain>
    </source>
</reference>
<evidence type="ECO:0000259" key="3">
    <source>
        <dbReference type="Pfam" id="PF00112"/>
    </source>
</evidence>
<dbReference type="InterPro" id="IPR038765">
    <property type="entry name" value="Papain-like_cys_pep_sf"/>
</dbReference>
<dbReference type="PROSITE" id="PS00640">
    <property type="entry name" value="THIOL_PROTEASE_ASN"/>
    <property type="match status" value="1"/>
</dbReference>
<dbReference type="GO" id="GO:0008234">
    <property type="term" value="F:cysteine-type peptidase activity"/>
    <property type="evidence" value="ECO:0007669"/>
    <property type="project" value="InterPro"/>
</dbReference>
<dbReference type="InterPro" id="IPR025660">
    <property type="entry name" value="Pept_his_AS"/>
</dbReference>
<feature type="domain" description="Peptidase C1A papain C-terminal" evidence="3">
    <location>
        <begin position="5"/>
        <end position="60"/>
    </location>
</feature>
<dbReference type="AlphaFoldDB" id="A0A0B1TQ23"/>
<dbReference type="Gene3D" id="3.90.70.10">
    <property type="entry name" value="Cysteine proteinases"/>
    <property type="match status" value="1"/>
</dbReference>
<dbReference type="Proteomes" id="UP000053660">
    <property type="component" value="Unassembled WGS sequence"/>
</dbReference>
<gene>
    <name evidence="4" type="ORF">OESDEN_00612</name>
</gene>
<dbReference type="PROSITE" id="PS00639">
    <property type="entry name" value="THIOL_PROTEASE_HIS"/>
    <property type="match status" value="1"/>
</dbReference>
<dbReference type="InterPro" id="IPR025661">
    <property type="entry name" value="Pept_asp_AS"/>
</dbReference>
<dbReference type="PANTHER" id="PTHR12411">
    <property type="entry name" value="CYSTEINE PROTEASE FAMILY C1-RELATED"/>
    <property type="match status" value="1"/>
</dbReference>
<dbReference type="GO" id="GO:0006508">
    <property type="term" value="P:proteolysis"/>
    <property type="evidence" value="ECO:0007669"/>
    <property type="project" value="InterPro"/>
</dbReference>
<evidence type="ECO:0000313" key="5">
    <source>
        <dbReference type="Proteomes" id="UP000053660"/>
    </source>
</evidence>
<dbReference type="InterPro" id="IPR013128">
    <property type="entry name" value="Peptidase_C1A"/>
</dbReference>
<dbReference type="InterPro" id="IPR000668">
    <property type="entry name" value="Peptidase_C1A_C"/>
</dbReference>
<evidence type="ECO:0000256" key="2">
    <source>
        <dbReference type="ARBA" id="ARBA00023157"/>
    </source>
</evidence>
<proteinExistence type="inferred from homology"/>
<evidence type="ECO:0000256" key="1">
    <source>
        <dbReference type="ARBA" id="ARBA00008455"/>
    </source>
</evidence>
<organism evidence="4 5">
    <name type="scientific">Oesophagostomum dentatum</name>
    <name type="common">Nodular worm</name>
    <dbReference type="NCBI Taxonomy" id="61180"/>
    <lineage>
        <taxon>Eukaryota</taxon>
        <taxon>Metazoa</taxon>
        <taxon>Ecdysozoa</taxon>
        <taxon>Nematoda</taxon>
        <taxon>Chromadorea</taxon>
        <taxon>Rhabditida</taxon>
        <taxon>Rhabditina</taxon>
        <taxon>Rhabditomorpha</taxon>
        <taxon>Strongyloidea</taxon>
        <taxon>Strongylidae</taxon>
        <taxon>Oesophagostomum</taxon>
    </lineage>
</organism>
<dbReference type="SUPFAM" id="SSF54001">
    <property type="entry name" value="Cysteine proteinases"/>
    <property type="match status" value="1"/>
</dbReference>